<dbReference type="CDD" id="cd24049">
    <property type="entry name" value="ASKHA_NBD_PilM"/>
    <property type="match status" value="1"/>
</dbReference>
<dbReference type="Gene3D" id="3.30.1490.300">
    <property type="match status" value="1"/>
</dbReference>
<name>A0A2N1UNM9_9BACT</name>
<accession>A0A2N1UNM9</accession>
<dbReference type="PANTHER" id="PTHR32432">
    <property type="entry name" value="CELL DIVISION PROTEIN FTSA-RELATED"/>
    <property type="match status" value="1"/>
</dbReference>
<dbReference type="InterPro" id="IPR005883">
    <property type="entry name" value="PilM"/>
</dbReference>
<proteinExistence type="predicted"/>
<sequence length="381" mass="43545">MFNFFSFQPAFGLDISDLSLKLIQLKKNKNQIELRAFNEVFIPEGYIISGVIKKPKEVIELIQKTIKTSLGNKILTSDVVVSLPETKTFIKLIEIPLVENKKIKETIEQEICQHIPLVKEDMYFDWQIIKKITKDNEQKMQVLIGATVKNIVDSYENVLKKAGLNPKIFEIEACAIARNLIEKEDNNSRLILDLGASRSSLIVYNYGTIQFSISMPFSGEKLTQEIVSKLEITFEQAEKAKKICGCDEEKCQGILKEILLEYIFRLSEEIKKALIFHKTYFSFNGTFKEIILCGGGANLVGLDVYLATQLGIEVKKEMPWIFKSQCISNNKKTTFKLWIRNFFFQSIFFKKTKTCPFSEDKFASHATVLGLALRGIIDLEA</sequence>
<evidence type="ECO:0000313" key="2">
    <source>
        <dbReference type="Proteomes" id="UP000233414"/>
    </source>
</evidence>
<dbReference type="InterPro" id="IPR043129">
    <property type="entry name" value="ATPase_NBD"/>
</dbReference>
<organism evidence="1 2">
    <name type="scientific">Candidatus Kuenenbacteria bacterium HGW-Kuenenbacteria-1</name>
    <dbReference type="NCBI Taxonomy" id="2013812"/>
    <lineage>
        <taxon>Bacteria</taxon>
        <taxon>Candidatus Kueneniibacteriota</taxon>
    </lineage>
</organism>
<protein>
    <recommendedName>
        <fullName evidence="3">SHS2 domain-containing protein</fullName>
    </recommendedName>
</protein>
<dbReference type="NCBIfam" id="TIGR01175">
    <property type="entry name" value="pilM"/>
    <property type="match status" value="1"/>
</dbReference>
<dbReference type="SUPFAM" id="SSF53067">
    <property type="entry name" value="Actin-like ATPase domain"/>
    <property type="match status" value="2"/>
</dbReference>
<dbReference type="Pfam" id="PF11104">
    <property type="entry name" value="PilM_2"/>
    <property type="match status" value="1"/>
</dbReference>
<dbReference type="EMBL" id="PGYQ01000005">
    <property type="protein sequence ID" value="PKL72430.1"/>
    <property type="molecule type" value="Genomic_DNA"/>
</dbReference>
<dbReference type="InterPro" id="IPR050696">
    <property type="entry name" value="FtsA/MreB"/>
</dbReference>
<dbReference type="PANTHER" id="PTHR32432:SF3">
    <property type="entry name" value="ETHANOLAMINE UTILIZATION PROTEIN EUTJ"/>
    <property type="match status" value="1"/>
</dbReference>
<gene>
    <name evidence="1" type="ORF">CVV26_01525</name>
</gene>
<reference evidence="1 2" key="1">
    <citation type="journal article" date="2017" name="ISME J.">
        <title>Potential for microbial H2 and metal transformations associated with novel bacteria and archaea in deep terrestrial subsurface sediments.</title>
        <authorList>
            <person name="Hernsdorf A.W."/>
            <person name="Amano Y."/>
            <person name="Miyakawa K."/>
            <person name="Ise K."/>
            <person name="Suzuki Y."/>
            <person name="Anantharaman K."/>
            <person name="Probst A."/>
            <person name="Burstein D."/>
            <person name="Thomas B.C."/>
            <person name="Banfield J.F."/>
        </authorList>
    </citation>
    <scope>NUCLEOTIDE SEQUENCE [LARGE SCALE GENOMIC DNA]</scope>
    <source>
        <strain evidence="1">HGW-Kuenenbacteria-1</strain>
    </source>
</reference>
<dbReference type="AlphaFoldDB" id="A0A2N1UNM9"/>
<dbReference type="Proteomes" id="UP000233414">
    <property type="component" value="Unassembled WGS sequence"/>
</dbReference>
<comment type="caution">
    <text evidence="1">The sequence shown here is derived from an EMBL/GenBank/DDBJ whole genome shotgun (WGS) entry which is preliminary data.</text>
</comment>
<dbReference type="Gene3D" id="3.30.420.40">
    <property type="match status" value="2"/>
</dbReference>
<dbReference type="PIRSF" id="PIRSF019169">
    <property type="entry name" value="PilM"/>
    <property type="match status" value="1"/>
</dbReference>
<evidence type="ECO:0008006" key="3">
    <source>
        <dbReference type="Google" id="ProtNLM"/>
    </source>
</evidence>
<evidence type="ECO:0000313" key="1">
    <source>
        <dbReference type="EMBL" id="PKL72430.1"/>
    </source>
</evidence>